<keyword evidence="16" id="KW-0812">Transmembrane</keyword>
<dbReference type="Ensembl" id="ENSCPRT00005018142.1">
    <property type="protein sequence ID" value="ENSCPRP00005015464.1"/>
    <property type="gene ID" value="ENSCPRG00005010196.1"/>
</dbReference>
<keyword evidence="7" id="KW-0378">Hydrolase</keyword>
<dbReference type="GO" id="GO:0005795">
    <property type="term" value="C:Golgi stack"/>
    <property type="evidence" value="ECO:0007669"/>
    <property type="project" value="UniProtKB-SubCell"/>
</dbReference>
<evidence type="ECO:0000256" key="11">
    <source>
        <dbReference type="ARBA" id="ARBA00023180"/>
    </source>
</evidence>
<comment type="PTM">
    <text evidence="12">The conversion to 3-oxoalanine (also known as C-formylglycine, FGly), of a serine or cysteine residue in prokaryotes and of a cysteine residue in eukaryotes, is critical for catalytic activity.</text>
</comment>
<keyword evidence="9 14" id="KW-0106">Calcium</keyword>
<dbReference type="InterPro" id="IPR017850">
    <property type="entry name" value="Alkaline_phosphatase_core_sf"/>
</dbReference>
<keyword evidence="8" id="KW-0256">Endoplasmic reticulum</keyword>
<dbReference type="GO" id="GO:0005509">
    <property type="term" value="F:calcium ion binding"/>
    <property type="evidence" value="ECO:0007669"/>
    <property type="project" value="InterPro"/>
</dbReference>
<gene>
    <name evidence="19" type="primary">SULF2</name>
</gene>
<feature type="coiled-coil region" evidence="15">
    <location>
        <begin position="630"/>
        <end position="657"/>
    </location>
</feature>
<feature type="binding site" evidence="14">
    <location>
        <position position="318"/>
    </location>
    <ligand>
        <name>Ca(2+)</name>
        <dbReference type="ChEBI" id="CHEBI:29108"/>
    </ligand>
</feature>
<feature type="transmembrane region" description="Helical" evidence="16">
    <location>
        <begin position="6"/>
        <end position="27"/>
    </location>
</feature>
<name>A0A7M4EVL5_CROPO</name>
<sequence length="842" mass="97868">MAQHSIVLGLFMMTILSLLDGNSAFLLNQRLKGRFQRDRRNIRPNIILVLTDDQDVELGSMQVMNKTRRIMEQGGAHFINAFVTTPMCCPSRSSILTGKYVHNHNTYTNNENCSSPSWQAQHEIRTFAVYLNNTGYRTAFFGKYLNEYNGSYVPPGWKEWVGLLKNSRFYNYTLCRNGVKEKHGFDYSRDYLTDLITNDSVNFFRISKKMYPHRPVLMVISHAAPHGPEDSAPQYSHLFPNASQHITPSYNYAPNPDKHWIMRYTGPMKPIHMEFTNMLQRKRLQTLMSVDDSMEMIYNTLAETGELDNTYIIYTADHGYHIGQFGLVKGKSMPYEFDIRVPFYVRGPNVEAGSLNPHIVLNIDLAPTILDIAGLDIPPDMDGKSILKLLDSERPVNRFHLKKKMKVWRDSFLVERGKLLHKRENEKVDAQEENFLPKYQRVKDLCQRAEYQTACEQLGQKWQCVEDASGKLKLHKCKGMANLAAMGSSKGISNLMPKYYSRNSEDCNCEENEYKLSPIGRRKKLFSKKKYKPSYIRNRSVRSVSVELNGEAYNLGLEDGYQPVFPRNITKRHKLQKDGRNGKQAACNSLQGHLPINFAFGTNICYILENDTVQCDTDLYKSLQAWKDHKLHIDHEIETLQNKIKNLREVRGHLKKKRPEECDCNKISYHSKHKGKLRHKGSSLHPFKKALQEKDRLWLLREQRRKKKLRKLLKRIKNNDTCSMPGLTCFTHDNQHWQTAPLWTLGPFCACTSANNNTYWCMRTINETHNFLFCEFATGFLEYFDLNTDPYQLINAVNTLDRDVLNQLHIQLMELRSCRGYKQCNPRTRNMDLGQLWEGWEG</sequence>
<evidence type="ECO:0000256" key="8">
    <source>
        <dbReference type="ARBA" id="ARBA00022824"/>
    </source>
</evidence>
<keyword evidence="16" id="KW-0472">Membrane</keyword>
<evidence type="ECO:0000256" key="10">
    <source>
        <dbReference type="ARBA" id="ARBA00023034"/>
    </source>
</evidence>
<evidence type="ECO:0000256" key="14">
    <source>
        <dbReference type="PIRSR" id="PIRSR036665-52"/>
    </source>
</evidence>
<reference evidence="19" key="1">
    <citation type="submission" date="2025-08" db="UniProtKB">
        <authorList>
            <consortium name="Ensembl"/>
        </authorList>
    </citation>
    <scope>IDENTIFICATION</scope>
</reference>
<comment type="cofactor">
    <cofactor evidence="14">
        <name>Ca(2+)</name>
        <dbReference type="ChEBI" id="CHEBI:29108"/>
    </cofactor>
    <text evidence="14">Binds 1 Ca(2+) ion per subunit.</text>
</comment>
<accession>A0A7M4EVL5</accession>
<evidence type="ECO:0000256" key="4">
    <source>
        <dbReference type="ARBA" id="ARBA00008779"/>
    </source>
</evidence>
<dbReference type="InterPro" id="IPR000917">
    <property type="entry name" value="Sulfatase_N"/>
</dbReference>
<evidence type="ECO:0000256" key="6">
    <source>
        <dbReference type="ARBA" id="ARBA00022729"/>
    </source>
</evidence>
<dbReference type="Pfam" id="PF00884">
    <property type="entry name" value="Sulfatase"/>
    <property type="match status" value="1"/>
</dbReference>
<dbReference type="PIRSF" id="PIRSF036665">
    <property type="entry name" value="Sulf1"/>
    <property type="match status" value="1"/>
</dbReference>
<evidence type="ECO:0000313" key="19">
    <source>
        <dbReference type="Ensembl" id="ENSCPRP00005015464.1"/>
    </source>
</evidence>
<dbReference type="GO" id="GO:0010575">
    <property type="term" value="P:positive regulation of vascular endothelial growth factor production"/>
    <property type="evidence" value="ECO:0007669"/>
    <property type="project" value="TreeGrafter"/>
</dbReference>
<evidence type="ECO:0000256" key="16">
    <source>
        <dbReference type="SAM" id="Phobius"/>
    </source>
</evidence>
<keyword evidence="20" id="KW-1185">Reference proteome</keyword>
<dbReference type="GO" id="GO:0005539">
    <property type="term" value="F:glycosaminoglycan binding"/>
    <property type="evidence" value="ECO:0007669"/>
    <property type="project" value="TreeGrafter"/>
</dbReference>
<feature type="binding site" description="via 3-oxoalanine" evidence="14">
    <location>
        <position position="88"/>
    </location>
    <ligand>
        <name>Ca(2+)</name>
        <dbReference type="ChEBI" id="CHEBI:29108"/>
    </ligand>
</feature>
<evidence type="ECO:0000256" key="5">
    <source>
        <dbReference type="ARBA" id="ARBA00022723"/>
    </source>
</evidence>
<evidence type="ECO:0000256" key="12">
    <source>
        <dbReference type="PIRSR" id="PIRSR036665-50"/>
    </source>
</evidence>
<keyword evidence="10" id="KW-0333">Golgi apparatus</keyword>
<dbReference type="CDD" id="cd16147">
    <property type="entry name" value="G6S"/>
    <property type="match status" value="1"/>
</dbReference>
<dbReference type="PANTHER" id="PTHR43108:SF4">
    <property type="entry name" value="EXTRACELLULAR SULFATASE SULF-2"/>
    <property type="match status" value="1"/>
</dbReference>
<evidence type="ECO:0000259" key="18">
    <source>
        <dbReference type="Pfam" id="PF12548"/>
    </source>
</evidence>
<keyword evidence="15" id="KW-0175">Coiled coil</keyword>
<dbReference type="FunFam" id="3.40.720.10:FF:000003">
    <property type="entry name" value="Extracellular sulfatase"/>
    <property type="match status" value="1"/>
</dbReference>
<dbReference type="AlphaFoldDB" id="A0A7M4EVL5"/>
<dbReference type="InterPro" id="IPR024607">
    <property type="entry name" value="Sulfatase_CS"/>
</dbReference>
<evidence type="ECO:0000256" key="13">
    <source>
        <dbReference type="PIRSR" id="PIRSR036665-51"/>
    </source>
</evidence>
<evidence type="ECO:0000259" key="17">
    <source>
        <dbReference type="Pfam" id="PF00884"/>
    </source>
</evidence>
<evidence type="ECO:0000256" key="2">
    <source>
        <dbReference type="ARBA" id="ARBA00004241"/>
    </source>
</evidence>
<organism evidence="19 20">
    <name type="scientific">Crocodylus porosus</name>
    <name type="common">Saltwater crocodile</name>
    <name type="synonym">Estuarine crocodile</name>
    <dbReference type="NCBI Taxonomy" id="8502"/>
    <lineage>
        <taxon>Eukaryota</taxon>
        <taxon>Metazoa</taxon>
        <taxon>Chordata</taxon>
        <taxon>Craniata</taxon>
        <taxon>Vertebrata</taxon>
        <taxon>Euteleostomi</taxon>
        <taxon>Archelosauria</taxon>
        <taxon>Archosauria</taxon>
        <taxon>Crocodylia</taxon>
        <taxon>Longirostres</taxon>
        <taxon>Crocodylidae</taxon>
        <taxon>Crocodylus</taxon>
    </lineage>
</organism>
<proteinExistence type="inferred from homology"/>
<dbReference type="GO" id="GO:0030201">
    <property type="term" value="P:heparan sulfate proteoglycan metabolic process"/>
    <property type="evidence" value="ECO:0007669"/>
    <property type="project" value="TreeGrafter"/>
</dbReference>
<dbReference type="Gene3D" id="3.40.720.10">
    <property type="entry name" value="Alkaline Phosphatase, subunit A"/>
    <property type="match status" value="1"/>
</dbReference>
<comment type="subcellular location">
    <subcellularLocation>
        <location evidence="2">Cell surface</location>
    </subcellularLocation>
    <subcellularLocation>
        <location evidence="1">Endoplasmic reticulum</location>
    </subcellularLocation>
    <subcellularLocation>
        <location evidence="3">Golgi apparatus</location>
        <location evidence="3">Golgi stack</location>
    </subcellularLocation>
</comment>
<reference evidence="19" key="2">
    <citation type="submission" date="2025-09" db="UniProtKB">
        <authorList>
            <consortium name="Ensembl"/>
        </authorList>
    </citation>
    <scope>IDENTIFICATION</scope>
</reference>
<feature type="domain" description="Sulfatase N-terminal" evidence="17">
    <location>
        <begin position="44"/>
        <end position="374"/>
    </location>
</feature>
<feature type="binding site" evidence="14">
    <location>
        <position position="317"/>
    </location>
    <ligand>
        <name>Ca(2+)</name>
        <dbReference type="ChEBI" id="CHEBI:29108"/>
    </ligand>
</feature>
<dbReference type="GO" id="GO:0032836">
    <property type="term" value="P:glomerular basement membrane development"/>
    <property type="evidence" value="ECO:0007669"/>
    <property type="project" value="TreeGrafter"/>
</dbReference>
<dbReference type="GO" id="GO:0005783">
    <property type="term" value="C:endoplasmic reticulum"/>
    <property type="evidence" value="ECO:0007669"/>
    <property type="project" value="UniProtKB-SubCell"/>
</dbReference>
<dbReference type="GO" id="GO:0008449">
    <property type="term" value="F:N-acetylglucosamine-6-sulfatase activity"/>
    <property type="evidence" value="ECO:0007669"/>
    <property type="project" value="TreeGrafter"/>
</dbReference>
<feature type="binding site" evidence="14">
    <location>
        <position position="53"/>
    </location>
    <ligand>
        <name>Ca(2+)</name>
        <dbReference type="ChEBI" id="CHEBI:29108"/>
    </ligand>
</feature>
<feature type="modified residue" description="3-oxoalanine (Cys)" evidence="12">
    <location>
        <position position="88"/>
    </location>
</feature>
<dbReference type="GeneTree" id="ENSGT00940000159151"/>
<dbReference type="Pfam" id="PF12548">
    <property type="entry name" value="DUF3740"/>
    <property type="match status" value="1"/>
</dbReference>
<protein>
    <submittedName>
        <fullName evidence="19">Sulfatase 2</fullName>
    </submittedName>
</protein>
<evidence type="ECO:0000256" key="15">
    <source>
        <dbReference type="SAM" id="Coils"/>
    </source>
</evidence>
<keyword evidence="11" id="KW-0325">Glycoprotein</keyword>
<keyword evidence="5 14" id="KW-0479">Metal-binding</keyword>
<evidence type="ECO:0000313" key="20">
    <source>
        <dbReference type="Proteomes" id="UP000594220"/>
    </source>
</evidence>
<keyword evidence="16" id="KW-1133">Transmembrane helix</keyword>
<dbReference type="InterPro" id="IPR014615">
    <property type="entry name" value="Extracellular_sulfatase"/>
</dbReference>
<comment type="similarity">
    <text evidence="4">Belongs to the sulfatase family.</text>
</comment>
<dbReference type="GO" id="GO:0040037">
    <property type="term" value="P:negative regulation of fibroblast growth factor receptor signaling pathway"/>
    <property type="evidence" value="ECO:0007669"/>
    <property type="project" value="TreeGrafter"/>
</dbReference>
<feature type="domain" description="Extracellular sulfatase C-terminal" evidence="18">
    <location>
        <begin position="532"/>
        <end position="666"/>
    </location>
</feature>
<dbReference type="SUPFAM" id="SSF53649">
    <property type="entry name" value="Alkaline phosphatase-like"/>
    <property type="match status" value="2"/>
</dbReference>
<dbReference type="PANTHER" id="PTHR43108">
    <property type="entry name" value="N-ACETYLGLUCOSAMINE-6-SULFATASE FAMILY MEMBER"/>
    <property type="match status" value="1"/>
</dbReference>
<feature type="active site" description="Nucleophile" evidence="13">
    <location>
        <position position="88"/>
    </location>
</feature>
<dbReference type="GO" id="GO:0009986">
    <property type="term" value="C:cell surface"/>
    <property type="evidence" value="ECO:0007669"/>
    <property type="project" value="UniProtKB-SubCell"/>
</dbReference>
<dbReference type="GO" id="GO:0030177">
    <property type="term" value="P:positive regulation of Wnt signaling pathway"/>
    <property type="evidence" value="ECO:0007669"/>
    <property type="project" value="TreeGrafter"/>
</dbReference>
<evidence type="ECO:0000256" key="3">
    <source>
        <dbReference type="ARBA" id="ARBA00004348"/>
    </source>
</evidence>
<dbReference type="GO" id="GO:0005886">
    <property type="term" value="C:plasma membrane"/>
    <property type="evidence" value="ECO:0007669"/>
    <property type="project" value="TreeGrafter"/>
</dbReference>
<dbReference type="PROSITE" id="PS00523">
    <property type="entry name" value="SULFATASE_1"/>
    <property type="match status" value="1"/>
</dbReference>
<dbReference type="Proteomes" id="UP000594220">
    <property type="component" value="Unplaced"/>
</dbReference>
<feature type="binding site" evidence="14">
    <location>
        <position position="52"/>
    </location>
    <ligand>
        <name>Ca(2+)</name>
        <dbReference type="ChEBI" id="CHEBI:29108"/>
    </ligand>
</feature>
<evidence type="ECO:0000256" key="1">
    <source>
        <dbReference type="ARBA" id="ARBA00004240"/>
    </source>
</evidence>
<keyword evidence="6" id="KW-0732">Signal</keyword>
<evidence type="ECO:0000256" key="9">
    <source>
        <dbReference type="ARBA" id="ARBA00022837"/>
    </source>
</evidence>
<evidence type="ECO:0000256" key="7">
    <source>
        <dbReference type="ARBA" id="ARBA00022801"/>
    </source>
</evidence>
<dbReference type="InterPro" id="IPR024609">
    <property type="entry name" value="Extracellular_sulfatase_C"/>
</dbReference>